<dbReference type="SUPFAM" id="SSF55073">
    <property type="entry name" value="Nucleotide cyclase"/>
    <property type="match status" value="1"/>
</dbReference>
<evidence type="ECO:0000259" key="3">
    <source>
        <dbReference type="PROSITE" id="PS50883"/>
    </source>
</evidence>
<feature type="region of interest" description="Disordered" evidence="1">
    <location>
        <begin position="310"/>
        <end position="331"/>
    </location>
</feature>
<dbReference type="InterPro" id="IPR029787">
    <property type="entry name" value="Nucleotide_cyclase"/>
</dbReference>
<dbReference type="Gene3D" id="3.30.70.270">
    <property type="match status" value="1"/>
</dbReference>
<dbReference type="GO" id="GO:0071111">
    <property type="term" value="F:cyclic-guanylate-specific phosphodiesterase activity"/>
    <property type="evidence" value="ECO:0007669"/>
    <property type="project" value="InterPro"/>
</dbReference>
<name>A0A1H3MD89_9ACTN</name>
<evidence type="ECO:0000313" key="6">
    <source>
        <dbReference type="Proteomes" id="UP000199632"/>
    </source>
</evidence>
<keyword evidence="2" id="KW-0472">Membrane</keyword>
<gene>
    <name evidence="5" type="ORF">SAMN05421684_1300</name>
</gene>
<dbReference type="Proteomes" id="UP000199632">
    <property type="component" value="Unassembled WGS sequence"/>
</dbReference>
<dbReference type="InterPro" id="IPR050706">
    <property type="entry name" value="Cyclic-di-GMP_PDE-like"/>
</dbReference>
<keyword evidence="6" id="KW-1185">Reference proteome</keyword>
<dbReference type="SMART" id="SM00052">
    <property type="entry name" value="EAL"/>
    <property type="match status" value="1"/>
</dbReference>
<evidence type="ECO:0000259" key="4">
    <source>
        <dbReference type="PROSITE" id="PS50887"/>
    </source>
</evidence>
<feature type="transmembrane region" description="Helical" evidence="2">
    <location>
        <begin position="166"/>
        <end position="189"/>
    </location>
</feature>
<organism evidence="5 6">
    <name type="scientific">Asanoa ishikariensis</name>
    <dbReference type="NCBI Taxonomy" id="137265"/>
    <lineage>
        <taxon>Bacteria</taxon>
        <taxon>Bacillati</taxon>
        <taxon>Actinomycetota</taxon>
        <taxon>Actinomycetes</taxon>
        <taxon>Micromonosporales</taxon>
        <taxon>Micromonosporaceae</taxon>
        <taxon>Asanoa</taxon>
    </lineage>
</organism>
<dbReference type="PANTHER" id="PTHR33121:SF70">
    <property type="entry name" value="SIGNALING PROTEIN YKOW"/>
    <property type="match status" value="1"/>
</dbReference>
<evidence type="ECO:0000313" key="5">
    <source>
        <dbReference type="EMBL" id="SDY73985.1"/>
    </source>
</evidence>
<feature type="transmembrane region" description="Helical" evidence="2">
    <location>
        <begin position="27"/>
        <end position="49"/>
    </location>
</feature>
<dbReference type="CDD" id="cd01949">
    <property type="entry name" value="GGDEF"/>
    <property type="match status" value="1"/>
</dbReference>
<protein>
    <submittedName>
        <fullName evidence="5">Diguanylate cyclase/phosphodiesterase</fullName>
    </submittedName>
</protein>
<dbReference type="PROSITE" id="PS50883">
    <property type="entry name" value="EAL"/>
    <property type="match status" value="1"/>
</dbReference>
<dbReference type="STRING" id="137265.SAMN05421684_1300"/>
<dbReference type="Pfam" id="PF00563">
    <property type="entry name" value="EAL"/>
    <property type="match status" value="1"/>
</dbReference>
<dbReference type="PROSITE" id="PS50887">
    <property type="entry name" value="GGDEF"/>
    <property type="match status" value="1"/>
</dbReference>
<dbReference type="EMBL" id="FNQB01000001">
    <property type="protein sequence ID" value="SDY73985.1"/>
    <property type="molecule type" value="Genomic_DNA"/>
</dbReference>
<dbReference type="PANTHER" id="PTHR33121">
    <property type="entry name" value="CYCLIC DI-GMP PHOSPHODIESTERASE PDEF"/>
    <property type="match status" value="1"/>
</dbReference>
<feature type="transmembrane region" description="Helical" evidence="2">
    <location>
        <begin position="133"/>
        <end position="154"/>
    </location>
</feature>
<keyword evidence="2" id="KW-1133">Transmembrane helix</keyword>
<feature type="domain" description="EAL" evidence="3">
    <location>
        <begin position="571"/>
        <end position="825"/>
    </location>
</feature>
<sequence>MSALRAGIDRVARGSGAAEVPVRAHAFTGLLVVLAVVATISGLLWPAFLREGDSLPPAARFGIACGVMALAQLASLRLRIGSGRLSVTWGEAALIIGLYVAPSGWLPAATFAGTFAAWLLMSVFAKLRTPLEVLFIAASQTVAVAGAVTVACLLADPIGARLTPPLAAALILGALTYLLVGALLAVLFLRLVHGVPVFATLVRALNDKLLMFIGNVVVGLAVVAMVHSDPAWLFLLPPALWLLQQTYGQRLRAADERRAWEEFAGATSALKKLDEDEVATAGVAGALRLLVAERVDLDVVRMDGGWRRHHGDADGGSGTMDVDERPATEGDDSTLVRELTVRGQLVGQIRVALPRPTLPSARDEFALRSFGDTLAVALHDAVTHRAWSLLQERSSYDAVHDAPTGLLNRAAVVAQGDAALRKLGRDHPIAMLVVDINRFRAVNDTLGHAAGDELLAATATRMNTLTGPGELLGRLGGDQFALLIAGPERMTTSRALDRADEMVDAVAETTEVQGIALAVEASAGVVVAAAGGANMGELLRRADIALRQAKEGGGGNTACYDPSRDESSTDQLTLLSELREALEAEDQLVLALQPAVDLTTGAPTGVEALIRWRHPRRGILKPGDFVRAAEDSDLLGAFTLYVIDRALRVAADVAAHNMDVPIAVNLSAHNLLDQHLPNAVAELLRKHAVGPERLVFEITETVVMSDQEVIDEVLAALRAMGIRIALDDFGTGYSSLAFLERVPVDEVKVDRSFVMRMAESPQAAAIVRFTINLGQELGLRVVAEGVETAAQRAALENLGCAAAQGYHFFKPMPADKIVAVLSQLTDSARAKVFPLRADGSA</sequence>
<dbReference type="InterPro" id="IPR043128">
    <property type="entry name" value="Rev_trsase/Diguanyl_cyclase"/>
</dbReference>
<dbReference type="OrthoDB" id="3218066at2"/>
<dbReference type="SMART" id="SM00267">
    <property type="entry name" value="GGDEF"/>
    <property type="match status" value="1"/>
</dbReference>
<feature type="domain" description="GGDEF" evidence="4">
    <location>
        <begin position="427"/>
        <end position="562"/>
    </location>
</feature>
<dbReference type="CDD" id="cd01948">
    <property type="entry name" value="EAL"/>
    <property type="match status" value="1"/>
</dbReference>
<proteinExistence type="predicted"/>
<dbReference type="InterPro" id="IPR035919">
    <property type="entry name" value="EAL_sf"/>
</dbReference>
<dbReference type="InterPro" id="IPR000160">
    <property type="entry name" value="GGDEF_dom"/>
</dbReference>
<dbReference type="SUPFAM" id="SSF141868">
    <property type="entry name" value="EAL domain-like"/>
    <property type="match status" value="1"/>
</dbReference>
<evidence type="ECO:0000256" key="1">
    <source>
        <dbReference type="SAM" id="MobiDB-lite"/>
    </source>
</evidence>
<dbReference type="Gene3D" id="3.20.20.450">
    <property type="entry name" value="EAL domain"/>
    <property type="match status" value="1"/>
</dbReference>
<feature type="transmembrane region" description="Helical" evidence="2">
    <location>
        <begin position="92"/>
        <end position="121"/>
    </location>
</feature>
<keyword evidence="2" id="KW-0812">Transmembrane</keyword>
<evidence type="ECO:0000256" key="2">
    <source>
        <dbReference type="SAM" id="Phobius"/>
    </source>
</evidence>
<accession>A0A1H3MD89</accession>
<dbReference type="AlphaFoldDB" id="A0A1H3MD89"/>
<dbReference type="RefSeq" id="WP_090788329.1">
    <property type="nucleotide sequence ID" value="NZ_BOND01000017.1"/>
</dbReference>
<dbReference type="NCBIfam" id="TIGR00254">
    <property type="entry name" value="GGDEF"/>
    <property type="match status" value="1"/>
</dbReference>
<feature type="transmembrane region" description="Helical" evidence="2">
    <location>
        <begin position="209"/>
        <end position="226"/>
    </location>
</feature>
<dbReference type="InterPro" id="IPR001633">
    <property type="entry name" value="EAL_dom"/>
</dbReference>
<reference evidence="6" key="1">
    <citation type="submission" date="2016-10" db="EMBL/GenBank/DDBJ databases">
        <authorList>
            <person name="Varghese N."/>
            <person name="Submissions S."/>
        </authorList>
    </citation>
    <scope>NUCLEOTIDE SEQUENCE [LARGE SCALE GENOMIC DNA]</scope>
    <source>
        <strain evidence="6">DSM 44718</strain>
    </source>
</reference>
<dbReference type="Pfam" id="PF00990">
    <property type="entry name" value="GGDEF"/>
    <property type="match status" value="1"/>
</dbReference>